<gene>
    <name evidence="2" type="ORF">BATDEDRAFT_27376</name>
</gene>
<dbReference type="EMBL" id="GL882891">
    <property type="protein sequence ID" value="EGF77713.1"/>
    <property type="molecule type" value="Genomic_DNA"/>
</dbReference>
<keyword evidence="3" id="KW-1185">Reference proteome</keyword>
<reference evidence="2 3" key="1">
    <citation type="submission" date="2009-12" db="EMBL/GenBank/DDBJ databases">
        <title>The draft genome of Batrachochytrium dendrobatidis.</title>
        <authorList>
            <consortium name="US DOE Joint Genome Institute (JGI-PGF)"/>
            <person name="Kuo A."/>
            <person name="Salamov A."/>
            <person name="Schmutz J."/>
            <person name="Lucas S."/>
            <person name="Pitluck S."/>
            <person name="Rosenblum E."/>
            <person name="Stajich J."/>
            <person name="Eisen M."/>
            <person name="Grigoriev I.V."/>
        </authorList>
    </citation>
    <scope>NUCLEOTIDE SEQUENCE [LARGE SCALE GENOMIC DNA]</scope>
    <source>
        <strain evidence="3">JAM81 / FGSC 10211</strain>
    </source>
</reference>
<dbReference type="STRING" id="684364.F4PAN4"/>
<name>F4PAN4_BATDJ</name>
<accession>F4PAN4</accession>
<proteinExistence type="predicted"/>
<evidence type="ECO:0000313" key="2">
    <source>
        <dbReference type="EMBL" id="EGF77713.1"/>
    </source>
</evidence>
<sequence>MEPSKQEHTVTSLLSMLSTISVPTQSQPSPPSQPQSNTVDLGLGAFTPNMVEDVRRTFLNQQFQQPQLYSTQGQASNQHLNLPGLDSFFQQFGQQPAQQDQPGQSYQNGYSNQHQNGYSNQHQNGSEKYPPYSKFQDLVNDLRYKQSETERALLEERAKYIEMQENKRRELDAQEIIGKITEKEIKDKEAIFVQELRKFDAGVFRRMEETRRKQQALMQQAGMPGFEVTDDPSKITSQIWCLAPFLLAESHRPSW</sequence>
<dbReference type="OrthoDB" id="21617at2759"/>
<feature type="compositionally biased region" description="Low complexity" evidence="1">
    <location>
        <begin position="93"/>
        <end position="104"/>
    </location>
</feature>
<evidence type="ECO:0000313" key="3">
    <source>
        <dbReference type="Proteomes" id="UP000007241"/>
    </source>
</evidence>
<feature type="region of interest" description="Disordered" evidence="1">
    <location>
        <begin position="93"/>
        <end position="132"/>
    </location>
</feature>
<dbReference type="GeneID" id="18239316"/>
<evidence type="ECO:0000256" key="1">
    <source>
        <dbReference type="SAM" id="MobiDB-lite"/>
    </source>
</evidence>
<dbReference type="InParanoid" id="F4PAN4"/>
<feature type="region of interest" description="Disordered" evidence="1">
    <location>
        <begin position="19"/>
        <end position="43"/>
    </location>
</feature>
<dbReference type="AlphaFoldDB" id="F4PAN4"/>
<dbReference type="HOGENOM" id="CLU_1089834_0_0_1"/>
<dbReference type="RefSeq" id="XP_006681666.1">
    <property type="nucleotide sequence ID" value="XM_006681603.1"/>
</dbReference>
<organism evidence="2 3">
    <name type="scientific">Batrachochytrium dendrobatidis (strain JAM81 / FGSC 10211)</name>
    <name type="common">Frog chytrid fungus</name>
    <dbReference type="NCBI Taxonomy" id="684364"/>
    <lineage>
        <taxon>Eukaryota</taxon>
        <taxon>Fungi</taxon>
        <taxon>Fungi incertae sedis</taxon>
        <taxon>Chytridiomycota</taxon>
        <taxon>Chytridiomycota incertae sedis</taxon>
        <taxon>Chytridiomycetes</taxon>
        <taxon>Rhizophydiales</taxon>
        <taxon>Rhizophydiales incertae sedis</taxon>
        <taxon>Batrachochytrium</taxon>
    </lineage>
</organism>
<dbReference type="Proteomes" id="UP000007241">
    <property type="component" value="Unassembled WGS sequence"/>
</dbReference>
<feature type="compositionally biased region" description="Polar residues" evidence="1">
    <location>
        <begin position="105"/>
        <end position="126"/>
    </location>
</feature>
<protein>
    <submittedName>
        <fullName evidence="2">Uncharacterized protein</fullName>
    </submittedName>
</protein>